<accession>A0ABD3AVY4</accession>
<organism evidence="1 2">
    <name type="scientific">Cinchona calisaya</name>
    <dbReference type="NCBI Taxonomy" id="153742"/>
    <lineage>
        <taxon>Eukaryota</taxon>
        <taxon>Viridiplantae</taxon>
        <taxon>Streptophyta</taxon>
        <taxon>Embryophyta</taxon>
        <taxon>Tracheophyta</taxon>
        <taxon>Spermatophyta</taxon>
        <taxon>Magnoliopsida</taxon>
        <taxon>eudicotyledons</taxon>
        <taxon>Gunneridae</taxon>
        <taxon>Pentapetalae</taxon>
        <taxon>asterids</taxon>
        <taxon>lamiids</taxon>
        <taxon>Gentianales</taxon>
        <taxon>Rubiaceae</taxon>
        <taxon>Cinchonoideae</taxon>
        <taxon>Cinchoneae</taxon>
        <taxon>Cinchona</taxon>
    </lineage>
</organism>
<evidence type="ECO:0000313" key="2">
    <source>
        <dbReference type="Proteomes" id="UP001630127"/>
    </source>
</evidence>
<proteinExistence type="predicted"/>
<dbReference type="InterPro" id="IPR012337">
    <property type="entry name" value="RNaseH-like_sf"/>
</dbReference>
<protein>
    <recommendedName>
        <fullName evidence="3">RNase H type-1 domain-containing protein</fullName>
    </recommendedName>
</protein>
<dbReference type="CDD" id="cd06222">
    <property type="entry name" value="RNase_H_like"/>
    <property type="match status" value="1"/>
</dbReference>
<reference evidence="1 2" key="1">
    <citation type="submission" date="2024-11" db="EMBL/GenBank/DDBJ databases">
        <title>A near-complete genome assembly of Cinchona calisaya.</title>
        <authorList>
            <person name="Lian D.C."/>
            <person name="Zhao X.W."/>
            <person name="Wei L."/>
        </authorList>
    </citation>
    <scope>NUCLEOTIDE SEQUENCE [LARGE SCALE GENOMIC DNA]</scope>
    <source>
        <tissue evidence="1">Nenye</tissue>
    </source>
</reference>
<dbReference type="Proteomes" id="UP001630127">
    <property type="component" value="Unassembled WGS sequence"/>
</dbReference>
<gene>
    <name evidence="1" type="ORF">ACH5RR_003583</name>
</gene>
<evidence type="ECO:0000313" key="1">
    <source>
        <dbReference type="EMBL" id="KAL3535122.1"/>
    </source>
</evidence>
<dbReference type="InterPro" id="IPR044730">
    <property type="entry name" value="RNase_H-like_dom_plant"/>
</dbReference>
<dbReference type="AlphaFoldDB" id="A0ABD3AVY4"/>
<dbReference type="EMBL" id="JBJUIK010000002">
    <property type="protein sequence ID" value="KAL3535122.1"/>
    <property type="molecule type" value="Genomic_DNA"/>
</dbReference>
<keyword evidence="2" id="KW-1185">Reference proteome</keyword>
<evidence type="ECO:0008006" key="3">
    <source>
        <dbReference type="Google" id="ProtNLM"/>
    </source>
</evidence>
<name>A0ABD3AVY4_9GENT</name>
<sequence>MDINKFIFDPHSRPLDLIQFCVKDAIEFIFIGPSHSKQSKYHEQLIGLEPPSFPFLKLNIDGSSLGNPSTSGAVAVIKNHWGEWLMGFSRHLDFASNNLVEA</sequence>
<comment type="caution">
    <text evidence="1">The sequence shown here is derived from an EMBL/GenBank/DDBJ whole genome shotgun (WGS) entry which is preliminary data.</text>
</comment>
<dbReference type="SUPFAM" id="SSF53098">
    <property type="entry name" value="Ribonuclease H-like"/>
    <property type="match status" value="1"/>
</dbReference>